<feature type="domain" description="Gnk2-homologous" evidence="11">
    <location>
        <begin position="32"/>
        <end position="130"/>
    </location>
</feature>
<keyword evidence="13" id="KW-1185">Reference proteome</keyword>
<dbReference type="GO" id="GO:0004674">
    <property type="term" value="F:protein serine/threonine kinase activity"/>
    <property type="evidence" value="ECO:0007669"/>
    <property type="project" value="UniProtKB-KW"/>
</dbReference>
<evidence type="ECO:0000256" key="9">
    <source>
        <dbReference type="ARBA" id="ARBA00023180"/>
    </source>
</evidence>
<gene>
    <name evidence="12" type="ORF">POTOM_039290</name>
</gene>
<dbReference type="InterPro" id="IPR008271">
    <property type="entry name" value="Ser/Thr_kinase_AS"/>
</dbReference>
<dbReference type="GO" id="GO:0005524">
    <property type="term" value="F:ATP binding"/>
    <property type="evidence" value="ECO:0007669"/>
    <property type="project" value="UniProtKB-KW"/>
</dbReference>
<dbReference type="Pfam" id="PF07714">
    <property type="entry name" value="PK_Tyr_Ser-Thr"/>
    <property type="match status" value="1"/>
</dbReference>
<feature type="domain" description="Protein kinase" evidence="10">
    <location>
        <begin position="148"/>
        <end position="517"/>
    </location>
</feature>
<reference evidence="12" key="1">
    <citation type="journal article" date="2020" name="bioRxiv">
        <title>Hybrid origin of Populus tomentosa Carr. identified through genome sequencing and phylogenomic analysis.</title>
        <authorList>
            <person name="An X."/>
            <person name="Gao K."/>
            <person name="Chen Z."/>
            <person name="Li J."/>
            <person name="Yang X."/>
            <person name="Yang X."/>
            <person name="Zhou J."/>
            <person name="Guo T."/>
            <person name="Zhao T."/>
            <person name="Huang S."/>
            <person name="Miao D."/>
            <person name="Khan W.U."/>
            <person name="Rao P."/>
            <person name="Ye M."/>
            <person name="Lei B."/>
            <person name="Liao W."/>
            <person name="Wang J."/>
            <person name="Ji L."/>
            <person name="Li Y."/>
            <person name="Guo B."/>
            <person name="Mustafa N.S."/>
            <person name="Li S."/>
            <person name="Yun Q."/>
            <person name="Keller S.R."/>
            <person name="Mao J."/>
            <person name="Zhang R."/>
            <person name="Strauss S.H."/>
        </authorList>
    </citation>
    <scope>NUCLEOTIDE SEQUENCE</scope>
    <source>
        <strain evidence="12">GM15</strain>
        <tissue evidence="12">Leaf</tissue>
    </source>
</reference>
<evidence type="ECO:0000313" key="13">
    <source>
        <dbReference type="Proteomes" id="UP000886885"/>
    </source>
</evidence>
<evidence type="ECO:0000256" key="6">
    <source>
        <dbReference type="ARBA" id="ARBA00022777"/>
    </source>
</evidence>
<keyword evidence="5" id="KW-0547">Nucleotide-binding</keyword>
<evidence type="ECO:0000256" key="8">
    <source>
        <dbReference type="ARBA" id="ARBA00023170"/>
    </source>
</evidence>
<dbReference type="Proteomes" id="UP000886885">
    <property type="component" value="Chromosome 11A"/>
</dbReference>
<evidence type="ECO:0000256" key="2">
    <source>
        <dbReference type="ARBA" id="ARBA00022679"/>
    </source>
</evidence>
<dbReference type="Pfam" id="PF01657">
    <property type="entry name" value="Stress-antifung"/>
    <property type="match status" value="2"/>
</dbReference>
<dbReference type="OrthoDB" id="4062651at2759"/>
<proteinExistence type="predicted"/>
<dbReference type="PROSITE" id="PS51473">
    <property type="entry name" value="GNK2"/>
    <property type="match status" value="2"/>
</dbReference>
<dbReference type="FunFam" id="1.10.510.10:FF:001697">
    <property type="entry name" value="Uncharacterized protein"/>
    <property type="match status" value="1"/>
</dbReference>
<dbReference type="EMBL" id="JAAWWB010000021">
    <property type="protein sequence ID" value="KAG6755882.1"/>
    <property type="molecule type" value="Genomic_DNA"/>
</dbReference>
<keyword evidence="2" id="KW-0808">Transferase</keyword>
<sequence length="563" mass="62348">MKITFLLLNPTSFLSVLITIITLISSIASQPAYTYPFCSDPQNITENASYTSNLSALLSSLSSKASLNSFYTDSSNGIYSLYLCRGDVSSNTCQTCINNATREIQRRCASNETAIIWYDECMLRYSNKNFHRVYQTYPRLFMWNNENTTSPDEQNFGALSLIYTLIEYVPYTDMMFGTNQSASHDGSQKRYALTQCSRDINSSDCSSCLGILRDDVTQCCQAKRGWRIFAPSCSIRYEESQFYQLSSTPVPVPSPQVPEPVPGGNGGNNTTMIVIATVVSSLAVAVALLLFCYLNEGELPITGYDNGDEKLLVYEYLANTSLDAFLFDPENSRELDWPKRANIISGTARGLQYLHEDSRLKIVHRDMKASNILLDDQMHPKISDFGTARIFGGNQLEANTNKVVGTFGYMAPEYALEGIISTKSDVYSFGILLLEIITGKKNRGFYSQYQAQSLLLHAWQLWNEGTGKELIDRNIIDSCPVSEALRWIHIALLCVQDDPARRPTMSLVVLMLGSNAVNLPQPSAGPKSLVKFTSILSRQSSASLSGSSFLASDHSTASVLLGS</sequence>
<dbReference type="GO" id="GO:0005886">
    <property type="term" value="C:plasma membrane"/>
    <property type="evidence" value="ECO:0007669"/>
    <property type="project" value="TreeGrafter"/>
</dbReference>
<dbReference type="InterPro" id="IPR001245">
    <property type="entry name" value="Ser-Thr/Tyr_kinase_cat_dom"/>
</dbReference>
<name>A0A8X7YV28_POPTO</name>
<evidence type="ECO:0000256" key="1">
    <source>
        <dbReference type="ARBA" id="ARBA00022527"/>
    </source>
</evidence>
<comment type="caution">
    <text evidence="12">The sequence shown here is derived from an EMBL/GenBank/DDBJ whole genome shotgun (WGS) entry which is preliminary data.</text>
</comment>
<evidence type="ECO:0000259" key="11">
    <source>
        <dbReference type="PROSITE" id="PS51473"/>
    </source>
</evidence>
<dbReference type="PANTHER" id="PTHR27002">
    <property type="entry name" value="RECEPTOR-LIKE SERINE/THREONINE-PROTEIN KINASE SD1-8"/>
    <property type="match status" value="1"/>
</dbReference>
<dbReference type="SMART" id="SM00220">
    <property type="entry name" value="S_TKc"/>
    <property type="match status" value="1"/>
</dbReference>
<evidence type="ECO:0000256" key="7">
    <source>
        <dbReference type="ARBA" id="ARBA00022840"/>
    </source>
</evidence>
<protein>
    <recommendedName>
        <fullName evidence="14">Cysteine-rich receptor-like protein kinase 10</fullName>
    </recommendedName>
</protein>
<evidence type="ECO:0000259" key="10">
    <source>
        <dbReference type="PROSITE" id="PS50011"/>
    </source>
</evidence>
<dbReference type="InterPro" id="IPR000719">
    <property type="entry name" value="Prot_kinase_dom"/>
</dbReference>
<dbReference type="PROSITE" id="PS50011">
    <property type="entry name" value="PROTEIN_KINASE_DOM"/>
    <property type="match status" value="1"/>
</dbReference>
<keyword evidence="4" id="KW-0677">Repeat</keyword>
<keyword evidence="1" id="KW-0723">Serine/threonine-protein kinase</keyword>
<dbReference type="InterPro" id="IPR002902">
    <property type="entry name" value="GNK2"/>
</dbReference>
<dbReference type="PANTHER" id="PTHR27002:SF804">
    <property type="entry name" value="OS02G0710500 PROTEIN"/>
    <property type="match status" value="1"/>
</dbReference>
<keyword evidence="7" id="KW-0067">ATP-binding</keyword>
<keyword evidence="3" id="KW-0732">Signal</keyword>
<dbReference type="FunFam" id="3.30.430.20:FF:000009">
    <property type="entry name" value="Cysteine-rich receptor-like protein kinase 28"/>
    <property type="match status" value="1"/>
</dbReference>
<evidence type="ECO:0008006" key="14">
    <source>
        <dbReference type="Google" id="ProtNLM"/>
    </source>
</evidence>
<keyword evidence="6" id="KW-0418">Kinase</keyword>
<evidence type="ECO:0000313" key="12">
    <source>
        <dbReference type="EMBL" id="KAG6755882.1"/>
    </source>
</evidence>
<dbReference type="CDD" id="cd23509">
    <property type="entry name" value="Gnk2-like"/>
    <property type="match status" value="2"/>
</dbReference>
<dbReference type="PROSITE" id="PS00108">
    <property type="entry name" value="PROTEIN_KINASE_ST"/>
    <property type="match status" value="1"/>
</dbReference>
<keyword evidence="9" id="KW-0325">Glycoprotein</keyword>
<keyword evidence="8" id="KW-0675">Receptor</keyword>
<evidence type="ECO:0000256" key="4">
    <source>
        <dbReference type="ARBA" id="ARBA00022737"/>
    </source>
</evidence>
<accession>A0A8X7YV28</accession>
<organism evidence="12 13">
    <name type="scientific">Populus tomentosa</name>
    <name type="common">Chinese white poplar</name>
    <dbReference type="NCBI Taxonomy" id="118781"/>
    <lineage>
        <taxon>Eukaryota</taxon>
        <taxon>Viridiplantae</taxon>
        <taxon>Streptophyta</taxon>
        <taxon>Embryophyta</taxon>
        <taxon>Tracheophyta</taxon>
        <taxon>Spermatophyta</taxon>
        <taxon>Magnoliopsida</taxon>
        <taxon>eudicotyledons</taxon>
        <taxon>Gunneridae</taxon>
        <taxon>Pentapetalae</taxon>
        <taxon>rosids</taxon>
        <taxon>fabids</taxon>
        <taxon>Malpighiales</taxon>
        <taxon>Salicaceae</taxon>
        <taxon>Saliceae</taxon>
        <taxon>Populus</taxon>
    </lineage>
</organism>
<feature type="domain" description="Gnk2-homologous" evidence="11">
    <location>
        <begin position="136"/>
        <end position="242"/>
    </location>
</feature>
<evidence type="ECO:0000256" key="3">
    <source>
        <dbReference type="ARBA" id="ARBA00022729"/>
    </source>
</evidence>
<dbReference type="AlphaFoldDB" id="A0A8X7YV28"/>
<evidence type="ECO:0000256" key="5">
    <source>
        <dbReference type="ARBA" id="ARBA00022741"/>
    </source>
</evidence>